<name>A0A5C2S0H1_9APHY</name>
<feature type="compositionally biased region" description="Basic and acidic residues" evidence="1">
    <location>
        <begin position="201"/>
        <end position="213"/>
    </location>
</feature>
<organism evidence="2 3">
    <name type="scientific">Lentinus tigrinus ALCF2SS1-6</name>
    <dbReference type="NCBI Taxonomy" id="1328759"/>
    <lineage>
        <taxon>Eukaryota</taxon>
        <taxon>Fungi</taxon>
        <taxon>Dikarya</taxon>
        <taxon>Basidiomycota</taxon>
        <taxon>Agaricomycotina</taxon>
        <taxon>Agaricomycetes</taxon>
        <taxon>Polyporales</taxon>
        <taxon>Polyporaceae</taxon>
        <taxon>Lentinus</taxon>
    </lineage>
</organism>
<proteinExistence type="predicted"/>
<evidence type="ECO:0000256" key="1">
    <source>
        <dbReference type="SAM" id="MobiDB-lite"/>
    </source>
</evidence>
<sequence length="213" mass="23764">MSTMEYSTALVKTLRAVSVNSSLLASKFSSATPTLQACLDAAAEFQKDADNVQAMFKIAMRSARNTTEDEDAKETDDNKENQGDRGLEREPEGNSDEAGTTKRNLVTWAERVANDVELRLHTRIIPSIRCGLETYLDNDVIPDLEDRLLVRLERRLGHFSSEESPSTVAHTLRDPPPRYNARESVSPARKRSCDPTGPEGRIVKRERLSDSNS</sequence>
<dbReference type="AlphaFoldDB" id="A0A5C2S0H1"/>
<dbReference type="EMBL" id="ML122285">
    <property type="protein sequence ID" value="RPD56847.1"/>
    <property type="molecule type" value="Genomic_DNA"/>
</dbReference>
<keyword evidence="3" id="KW-1185">Reference proteome</keyword>
<dbReference type="Proteomes" id="UP000313359">
    <property type="component" value="Unassembled WGS sequence"/>
</dbReference>
<protein>
    <submittedName>
        <fullName evidence="2">Uncharacterized protein</fullName>
    </submittedName>
</protein>
<reference evidence="2" key="1">
    <citation type="journal article" date="2018" name="Genome Biol. Evol.">
        <title>Genomics and development of Lentinus tigrinus, a white-rot wood-decaying mushroom with dimorphic fruiting bodies.</title>
        <authorList>
            <person name="Wu B."/>
            <person name="Xu Z."/>
            <person name="Knudson A."/>
            <person name="Carlson A."/>
            <person name="Chen N."/>
            <person name="Kovaka S."/>
            <person name="LaButti K."/>
            <person name="Lipzen A."/>
            <person name="Pennachio C."/>
            <person name="Riley R."/>
            <person name="Schakwitz W."/>
            <person name="Umezawa K."/>
            <person name="Ohm R.A."/>
            <person name="Grigoriev I.V."/>
            <person name="Nagy L.G."/>
            <person name="Gibbons J."/>
            <person name="Hibbett D."/>
        </authorList>
    </citation>
    <scope>NUCLEOTIDE SEQUENCE [LARGE SCALE GENOMIC DNA]</scope>
    <source>
        <strain evidence="2">ALCF2SS1-6</strain>
    </source>
</reference>
<feature type="region of interest" description="Disordered" evidence="1">
    <location>
        <begin position="160"/>
        <end position="213"/>
    </location>
</feature>
<evidence type="ECO:0000313" key="2">
    <source>
        <dbReference type="EMBL" id="RPD56847.1"/>
    </source>
</evidence>
<feature type="region of interest" description="Disordered" evidence="1">
    <location>
        <begin position="63"/>
        <end position="102"/>
    </location>
</feature>
<feature type="compositionally biased region" description="Basic and acidic residues" evidence="1">
    <location>
        <begin position="75"/>
        <end position="92"/>
    </location>
</feature>
<accession>A0A5C2S0H1</accession>
<gene>
    <name evidence="2" type="ORF">L227DRAFT_614212</name>
</gene>
<evidence type="ECO:0000313" key="3">
    <source>
        <dbReference type="Proteomes" id="UP000313359"/>
    </source>
</evidence>
<dbReference type="OrthoDB" id="2756844at2759"/>